<dbReference type="SUPFAM" id="SSF51182">
    <property type="entry name" value="RmlC-like cupins"/>
    <property type="match status" value="1"/>
</dbReference>
<dbReference type="PANTHER" id="PTHR35848">
    <property type="entry name" value="OXALATE-BINDING PROTEIN"/>
    <property type="match status" value="1"/>
</dbReference>
<dbReference type="InterPro" id="IPR051610">
    <property type="entry name" value="GPI/OXD"/>
</dbReference>
<evidence type="ECO:0000313" key="4">
    <source>
        <dbReference type="EMBL" id="NHZ43197.1"/>
    </source>
</evidence>
<accession>A0ABX0M8A4</accession>
<organism evidence="4 5">
    <name type="scientific">Massilia aquatica</name>
    <dbReference type="NCBI Taxonomy" id="2609000"/>
    <lineage>
        <taxon>Bacteria</taxon>
        <taxon>Pseudomonadati</taxon>
        <taxon>Pseudomonadota</taxon>
        <taxon>Betaproteobacteria</taxon>
        <taxon>Burkholderiales</taxon>
        <taxon>Oxalobacteraceae</taxon>
        <taxon>Telluria group</taxon>
        <taxon>Massilia</taxon>
    </lineage>
</organism>
<evidence type="ECO:0000256" key="1">
    <source>
        <dbReference type="ARBA" id="ARBA00022723"/>
    </source>
</evidence>
<proteinExistence type="predicted"/>
<keyword evidence="1" id="KW-0479">Metal-binding</keyword>
<dbReference type="InterPro" id="IPR011051">
    <property type="entry name" value="RmlC_Cupin_sf"/>
</dbReference>
<dbReference type="Pfam" id="PF07883">
    <property type="entry name" value="Cupin_2"/>
    <property type="match status" value="1"/>
</dbReference>
<feature type="compositionally biased region" description="Pro residues" evidence="2">
    <location>
        <begin position="25"/>
        <end position="37"/>
    </location>
</feature>
<dbReference type="Proteomes" id="UP000819052">
    <property type="component" value="Unassembled WGS sequence"/>
</dbReference>
<dbReference type="Gene3D" id="2.60.120.10">
    <property type="entry name" value="Jelly Rolls"/>
    <property type="match status" value="1"/>
</dbReference>
<evidence type="ECO:0000313" key="5">
    <source>
        <dbReference type="Proteomes" id="UP000819052"/>
    </source>
</evidence>
<sequence length="226" mass="24383">MEDALKRLQLRWRFPNAARGRSGPTPNPPIRAKPKNPPLTRHARARTRPARAPPCAPHAVINLDQLEPQALPPQHTATGAAAERFAPRMAMIGELIGMRALDCNLTALAPGKRAFPFHNHRVNEEVFIVVQGSGTIRIGAESYALRQGDIVACPAGGQETAHQIINTGEGELRYLALSTNQSPEVVEFPDSGKYATLLQGAGGGANTLPQRTVGHIGQSVDYWEGE</sequence>
<dbReference type="InterPro" id="IPR014710">
    <property type="entry name" value="RmlC-like_jellyroll"/>
</dbReference>
<feature type="region of interest" description="Disordered" evidence="2">
    <location>
        <begin position="12"/>
        <end position="41"/>
    </location>
</feature>
<dbReference type="CDD" id="cd02224">
    <property type="entry name" value="cupin_SPO2919-like"/>
    <property type="match status" value="1"/>
</dbReference>
<dbReference type="PANTHER" id="PTHR35848:SF6">
    <property type="entry name" value="CUPIN TYPE-2 DOMAIN-CONTAINING PROTEIN"/>
    <property type="match status" value="1"/>
</dbReference>
<name>A0ABX0M8A4_9BURK</name>
<comment type="caution">
    <text evidence="4">The sequence shown here is derived from an EMBL/GenBank/DDBJ whole genome shotgun (WGS) entry which is preliminary data.</text>
</comment>
<dbReference type="InterPro" id="IPR013096">
    <property type="entry name" value="Cupin_2"/>
</dbReference>
<evidence type="ECO:0000259" key="3">
    <source>
        <dbReference type="Pfam" id="PF07883"/>
    </source>
</evidence>
<dbReference type="EMBL" id="VVIW01000017">
    <property type="protein sequence ID" value="NHZ43197.1"/>
    <property type="molecule type" value="Genomic_DNA"/>
</dbReference>
<reference evidence="4 5" key="1">
    <citation type="submission" date="2019-09" db="EMBL/GenBank/DDBJ databases">
        <title>Taxonomy of Antarctic Massilia spp.: description of Massilia rubra sp. nov., Massilia aquatica sp. nov., Massilia mucilaginosa sp. nov., Massilia frigida sp. nov. isolated from streams, lakes and regoliths.</title>
        <authorList>
            <person name="Holochova P."/>
            <person name="Sedlacek I."/>
            <person name="Kralova S."/>
            <person name="Maslanova I."/>
            <person name="Busse H.-J."/>
            <person name="Stankova E."/>
            <person name="Vrbovska V."/>
            <person name="Kovarovic V."/>
            <person name="Bartak M."/>
            <person name="Svec P."/>
            <person name="Pantucek R."/>
        </authorList>
    </citation>
    <scope>NUCLEOTIDE SEQUENCE [LARGE SCALE GENOMIC DNA]</scope>
    <source>
        <strain evidence="4 5">CCM 8693</strain>
    </source>
</reference>
<protein>
    <submittedName>
        <fullName evidence="4">Cupin domain-containing protein</fullName>
    </submittedName>
</protein>
<keyword evidence="5" id="KW-1185">Reference proteome</keyword>
<gene>
    <name evidence="4" type="ORF">F1609_23915</name>
</gene>
<evidence type="ECO:0000256" key="2">
    <source>
        <dbReference type="SAM" id="MobiDB-lite"/>
    </source>
</evidence>
<feature type="domain" description="Cupin type-2" evidence="3">
    <location>
        <begin position="106"/>
        <end position="176"/>
    </location>
</feature>